<sequence length="157" mass="17618">MSGPLSTMTSMTRVNFEILPYTLFDTLSKHRNVGNYVNITAMCVCQRNNPPVWTDYNAQCASMLELDGDEIEFCAEELLKPEAFLEMGFRYLTGCGGPTSSIEGALYMFDPLTDSLRTDPDRYVGHTADRDVRAKAHSGAAFAYYLEYTGTDTEFEE</sequence>
<keyword evidence="2" id="KW-1185">Reference proteome</keyword>
<accession>A0A5C2S550</accession>
<evidence type="ECO:0000313" key="2">
    <source>
        <dbReference type="Proteomes" id="UP000313359"/>
    </source>
</evidence>
<evidence type="ECO:0000313" key="1">
    <source>
        <dbReference type="EMBL" id="RPD58853.1"/>
    </source>
</evidence>
<dbReference type="STRING" id="1328759.A0A5C2S550"/>
<dbReference type="Proteomes" id="UP000313359">
    <property type="component" value="Unassembled WGS sequence"/>
</dbReference>
<dbReference type="AlphaFoldDB" id="A0A5C2S550"/>
<dbReference type="EMBL" id="ML122273">
    <property type="protein sequence ID" value="RPD58853.1"/>
    <property type="molecule type" value="Genomic_DNA"/>
</dbReference>
<organism evidence="1 2">
    <name type="scientific">Lentinus tigrinus ALCF2SS1-6</name>
    <dbReference type="NCBI Taxonomy" id="1328759"/>
    <lineage>
        <taxon>Eukaryota</taxon>
        <taxon>Fungi</taxon>
        <taxon>Dikarya</taxon>
        <taxon>Basidiomycota</taxon>
        <taxon>Agaricomycotina</taxon>
        <taxon>Agaricomycetes</taxon>
        <taxon>Polyporales</taxon>
        <taxon>Polyporaceae</taxon>
        <taxon>Lentinus</taxon>
    </lineage>
</organism>
<proteinExistence type="predicted"/>
<reference evidence="1" key="1">
    <citation type="journal article" date="2018" name="Genome Biol. Evol.">
        <title>Genomics and development of Lentinus tigrinus, a white-rot wood-decaying mushroom with dimorphic fruiting bodies.</title>
        <authorList>
            <person name="Wu B."/>
            <person name="Xu Z."/>
            <person name="Knudson A."/>
            <person name="Carlson A."/>
            <person name="Chen N."/>
            <person name="Kovaka S."/>
            <person name="LaButti K."/>
            <person name="Lipzen A."/>
            <person name="Pennachio C."/>
            <person name="Riley R."/>
            <person name="Schakwitz W."/>
            <person name="Umezawa K."/>
            <person name="Ohm R.A."/>
            <person name="Grigoriev I.V."/>
            <person name="Nagy L.G."/>
            <person name="Gibbons J."/>
            <person name="Hibbett D."/>
        </authorList>
    </citation>
    <scope>NUCLEOTIDE SEQUENCE [LARGE SCALE GENOMIC DNA]</scope>
    <source>
        <strain evidence="1">ALCF2SS1-6</strain>
    </source>
</reference>
<name>A0A5C2S550_9APHY</name>
<protein>
    <submittedName>
        <fullName evidence="1">Uncharacterized protein</fullName>
    </submittedName>
</protein>
<gene>
    <name evidence="1" type="ORF">L227DRAFT_612603</name>
</gene>